<feature type="compositionally biased region" description="Gly residues" evidence="1">
    <location>
        <begin position="70"/>
        <end position="79"/>
    </location>
</feature>
<feature type="region of interest" description="Disordered" evidence="1">
    <location>
        <begin position="60"/>
        <end position="79"/>
    </location>
</feature>
<dbReference type="EMBL" id="BMAT01004771">
    <property type="protein sequence ID" value="GFR80052.1"/>
    <property type="molecule type" value="Genomic_DNA"/>
</dbReference>
<sequence length="79" mass="8679">MYCLDVALRPNLLRLSLGRKKQCWMNSIEGRVTSVEPDGQTEFDGSGWIRFVRLSFVVRSTPPGKKKGAGAEGGTEGHV</sequence>
<dbReference type="AlphaFoldDB" id="A0AAV4G3B3"/>
<accession>A0AAV4G3B3</accession>
<dbReference type="Proteomes" id="UP000762676">
    <property type="component" value="Unassembled WGS sequence"/>
</dbReference>
<evidence type="ECO:0000256" key="1">
    <source>
        <dbReference type="SAM" id="MobiDB-lite"/>
    </source>
</evidence>
<evidence type="ECO:0000313" key="2">
    <source>
        <dbReference type="EMBL" id="GFR80052.1"/>
    </source>
</evidence>
<comment type="caution">
    <text evidence="2">The sequence shown here is derived from an EMBL/GenBank/DDBJ whole genome shotgun (WGS) entry which is preliminary data.</text>
</comment>
<organism evidence="2 3">
    <name type="scientific">Elysia marginata</name>
    <dbReference type="NCBI Taxonomy" id="1093978"/>
    <lineage>
        <taxon>Eukaryota</taxon>
        <taxon>Metazoa</taxon>
        <taxon>Spiralia</taxon>
        <taxon>Lophotrochozoa</taxon>
        <taxon>Mollusca</taxon>
        <taxon>Gastropoda</taxon>
        <taxon>Heterobranchia</taxon>
        <taxon>Euthyneura</taxon>
        <taxon>Panpulmonata</taxon>
        <taxon>Sacoglossa</taxon>
        <taxon>Placobranchoidea</taxon>
        <taxon>Plakobranchidae</taxon>
        <taxon>Elysia</taxon>
    </lineage>
</organism>
<evidence type="ECO:0000313" key="3">
    <source>
        <dbReference type="Proteomes" id="UP000762676"/>
    </source>
</evidence>
<protein>
    <submittedName>
        <fullName evidence="2">Uncharacterized protein</fullName>
    </submittedName>
</protein>
<gene>
    <name evidence="2" type="ORF">ElyMa_002304200</name>
</gene>
<name>A0AAV4G3B3_9GAST</name>
<proteinExistence type="predicted"/>
<reference evidence="2 3" key="1">
    <citation type="journal article" date="2021" name="Elife">
        <title>Chloroplast acquisition without the gene transfer in kleptoplastic sea slugs, Plakobranchus ocellatus.</title>
        <authorList>
            <person name="Maeda T."/>
            <person name="Takahashi S."/>
            <person name="Yoshida T."/>
            <person name="Shimamura S."/>
            <person name="Takaki Y."/>
            <person name="Nagai Y."/>
            <person name="Toyoda A."/>
            <person name="Suzuki Y."/>
            <person name="Arimoto A."/>
            <person name="Ishii H."/>
            <person name="Satoh N."/>
            <person name="Nishiyama T."/>
            <person name="Hasebe M."/>
            <person name="Maruyama T."/>
            <person name="Minagawa J."/>
            <person name="Obokata J."/>
            <person name="Shigenobu S."/>
        </authorList>
    </citation>
    <scope>NUCLEOTIDE SEQUENCE [LARGE SCALE GENOMIC DNA]</scope>
</reference>
<keyword evidence="3" id="KW-1185">Reference proteome</keyword>